<keyword evidence="6 8" id="KW-0472">Membrane</keyword>
<evidence type="ECO:0000256" key="7">
    <source>
        <dbReference type="SAM" id="MobiDB-lite"/>
    </source>
</evidence>
<accession>A0ABP1FQX0</accession>
<feature type="transmembrane region" description="Helical" evidence="8">
    <location>
        <begin position="219"/>
        <end position="238"/>
    </location>
</feature>
<dbReference type="Gene3D" id="1.20.1280.290">
    <property type="match status" value="1"/>
</dbReference>
<evidence type="ECO:0000256" key="5">
    <source>
        <dbReference type="ARBA" id="ARBA00022989"/>
    </source>
</evidence>
<evidence type="ECO:0000256" key="2">
    <source>
        <dbReference type="ARBA" id="ARBA00022448"/>
    </source>
</evidence>
<protein>
    <submittedName>
        <fullName evidence="9">G2465 protein</fullName>
    </submittedName>
</protein>
<keyword evidence="2" id="KW-0813">Transport</keyword>
<feature type="transmembrane region" description="Helical" evidence="8">
    <location>
        <begin position="48"/>
        <end position="66"/>
    </location>
</feature>
<evidence type="ECO:0000256" key="6">
    <source>
        <dbReference type="ARBA" id="ARBA00023136"/>
    </source>
</evidence>
<dbReference type="EMBL" id="CAXHTA020000003">
    <property type="protein sequence ID" value="CAL5220447.1"/>
    <property type="molecule type" value="Genomic_DNA"/>
</dbReference>
<dbReference type="SMART" id="SM00679">
    <property type="entry name" value="CTNS"/>
    <property type="match status" value="2"/>
</dbReference>
<organism evidence="9 10">
    <name type="scientific">Coccomyxa viridis</name>
    <dbReference type="NCBI Taxonomy" id="1274662"/>
    <lineage>
        <taxon>Eukaryota</taxon>
        <taxon>Viridiplantae</taxon>
        <taxon>Chlorophyta</taxon>
        <taxon>core chlorophytes</taxon>
        <taxon>Trebouxiophyceae</taxon>
        <taxon>Trebouxiophyceae incertae sedis</taxon>
        <taxon>Coccomyxaceae</taxon>
        <taxon>Coccomyxa</taxon>
    </lineage>
</organism>
<dbReference type="InterPro" id="IPR005282">
    <property type="entry name" value="LC_transporter"/>
</dbReference>
<evidence type="ECO:0000256" key="4">
    <source>
        <dbReference type="ARBA" id="ARBA00022737"/>
    </source>
</evidence>
<name>A0ABP1FQX0_9CHLO</name>
<feature type="compositionally biased region" description="Polar residues" evidence="7">
    <location>
        <begin position="333"/>
        <end position="343"/>
    </location>
</feature>
<gene>
    <name evidence="9" type="primary">g2465</name>
    <name evidence="9" type="ORF">VP750_LOCUS2106</name>
</gene>
<dbReference type="InterPro" id="IPR006603">
    <property type="entry name" value="PQ-loop_rpt"/>
</dbReference>
<dbReference type="Pfam" id="PF04193">
    <property type="entry name" value="PQ-loop"/>
    <property type="match status" value="2"/>
</dbReference>
<keyword evidence="10" id="KW-1185">Reference proteome</keyword>
<feature type="transmembrane region" description="Helical" evidence="8">
    <location>
        <begin position="190"/>
        <end position="213"/>
    </location>
</feature>
<proteinExistence type="predicted"/>
<feature type="region of interest" description="Disordered" evidence="7">
    <location>
        <begin position="323"/>
        <end position="353"/>
    </location>
</feature>
<keyword evidence="5 8" id="KW-1133">Transmembrane helix</keyword>
<evidence type="ECO:0000256" key="3">
    <source>
        <dbReference type="ARBA" id="ARBA00022692"/>
    </source>
</evidence>
<evidence type="ECO:0000256" key="8">
    <source>
        <dbReference type="SAM" id="Phobius"/>
    </source>
</evidence>
<evidence type="ECO:0000313" key="9">
    <source>
        <dbReference type="EMBL" id="CAL5220447.1"/>
    </source>
</evidence>
<evidence type="ECO:0000313" key="10">
    <source>
        <dbReference type="Proteomes" id="UP001497392"/>
    </source>
</evidence>
<sequence>MASRTCEIKDEDVEHQSARLLQSDAAAVRRDFRLKLTVLDIIEEGHKAAAVAIASSILIGLLMGMTLPVDHNIPERYARASNVLGWTYFACWWIGWYPQLIQNALLKSVAGISFDFMIYNWLGFLCYSMFNLGLYLNPGIRAAYRDAHDGQNSDVRMNDLAFSLHCNLCSTIMLAQILMYTGDGQRITPVCWASTGGFFLLCGGYLLGAGLHWPRFTALGFLYLLSYLKLITSFIKYFPQVWLNYRRKSTIGWSVSNAMTDMSGGLFSLAQQSLDAYALKDMSIVTGDPVKFGLALVSIGYCVVLLIQHYVLYRERKPSHYAAKPDVPAEDPQATSSLLPNVQTHDDSSEGMG</sequence>
<feature type="transmembrane region" description="Helical" evidence="8">
    <location>
        <begin position="290"/>
        <end position="312"/>
    </location>
</feature>
<dbReference type="Proteomes" id="UP001497392">
    <property type="component" value="Unassembled WGS sequence"/>
</dbReference>
<feature type="compositionally biased region" description="Basic and acidic residues" evidence="7">
    <location>
        <begin position="344"/>
        <end position="353"/>
    </location>
</feature>
<comment type="subcellular location">
    <subcellularLocation>
        <location evidence="1">Endomembrane system</location>
        <topology evidence="1">Multi-pass membrane protein</topology>
    </subcellularLocation>
</comment>
<comment type="caution">
    <text evidence="9">The sequence shown here is derived from an EMBL/GenBank/DDBJ whole genome shotgun (WGS) entry which is preliminary data.</text>
</comment>
<feature type="transmembrane region" description="Helical" evidence="8">
    <location>
        <begin position="86"/>
        <end position="106"/>
    </location>
</feature>
<evidence type="ECO:0000256" key="1">
    <source>
        <dbReference type="ARBA" id="ARBA00004127"/>
    </source>
</evidence>
<feature type="transmembrane region" description="Helical" evidence="8">
    <location>
        <begin position="118"/>
        <end position="140"/>
    </location>
</feature>
<dbReference type="PANTHER" id="PTHR13131:SF5">
    <property type="entry name" value="CYSTINOSIN"/>
    <property type="match status" value="1"/>
</dbReference>
<dbReference type="PANTHER" id="PTHR13131">
    <property type="entry name" value="CYSTINOSIN"/>
    <property type="match status" value="1"/>
</dbReference>
<reference evidence="9 10" key="1">
    <citation type="submission" date="2024-06" db="EMBL/GenBank/DDBJ databases">
        <authorList>
            <person name="Kraege A."/>
            <person name="Thomma B."/>
        </authorList>
    </citation>
    <scope>NUCLEOTIDE SEQUENCE [LARGE SCALE GENOMIC DNA]</scope>
</reference>
<keyword evidence="4" id="KW-0677">Repeat</keyword>
<feature type="transmembrane region" description="Helical" evidence="8">
    <location>
        <begin position="160"/>
        <end position="178"/>
    </location>
</feature>
<keyword evidence="3 8" id="KW-0812">Transmembrane</keyword>